<keyword evidence="8" id="KW-1185">Reference proteome</keyword>
<dbReference type="GO" id="GO:0005737">
    <property type="term" value="C:cytoplasm"/>
    <property type="evidence" value="ECO:0007669"/>
    <property type="project" value="TreeGrafter"/>
</dbReference>
<evidence type="ECO:0000256" key="1">
    <source>
        <dbReference type="ARBA" id="ARBA00004141"/>
    </source>
</evidence>
<organism evidence="7 8">
    <name type="scientific">Lentinula raphanica</name>
    <dbReference type="NCBI Taxonomy" id="153919"/>
    <lineage>
        <taxon>Eukaryota</taxon>
        <taxon>Fungi</taxon>
        <taxon>Dikarya</taxon>
        <taxon>Basidiomycota</taxon>
        <taxon>Agaricomycotina</taxon>
        <taxon>Agaricomycetes</taxon>
        <taxon>Agaricomycetidae</taxon>
        <taxon>Agaricales</taxon>
        <taxon>Marasmiineae</taxon>
        <taxon>Omphalotaceae</taxon>
        <taxon>Lentinula</taxon>
    </lineage>
</organism>
<feature type="transmembrane region" description="Helical" evidence="5">
    <location>
        <begin position="113"/>
        <end position="137"/>
    </location>
</feature>
<dbReference type="PANTHER" id="PTHR10783">
    <property type="entry name" value="XENOTROPIC AND POLYTROPIC RETROVIRUS RECEPTOR 1-RELATED"/>
    <property type="match status" value="1"/>
</dbReference>
<evidence type="ECO:0000256" key="3">
    <source>
        <dbReference type="ARBA" id="ARBA00022989"/>
    </source>
</evidence>
<reference evidence="7" key="1">
    <citation type="submission" date="2022-08" db="EMBL/GenBank/DDBJ databases">
        <authorList>
            <consortium name="DOE Joint Genome Institute"/>
            <person name="Min B."/>
            <person name="Riley R."/>
            <person name="Sierra-Patev S."/>
            <person name="Naranjo-Ortiz M."/>
            <person name="Looney B."/>
            <person name="Konkel Z."/>
            <person name="Slot J.C."/>
            <person name="Sakamoto Y."/>
            <person name="Steenwyk J.L."/>
            <person name="Rokas A."/>
            <person name="Carro J."/>
            <person name="Camarero S."/>
            <person name="Ferreira P."/>
            <person name="Molpeceres G."/>
            <person name="Ruiz-Duenas F.J."/>
            <person name="Serrano A."/>
            <person name="Henrissat B."/>
            <person name="Drula E."/>
            <person name="Hughes K.W."/>
            <person name="Mata J.L."/>
            <person name="Ishikawa N.K."/>
            <person name="Vargas-Isla R."/>
            <person name="Ushijima S."/>
            <person name="Smith C.A."/>
            <person name="Ahrendt S."/>
            <person name="Andreopoulos W."/>
            <person name="He G."/>
            <person name="Labutti K."/>
            <person name="Lipzen A."/>
            <person name="Ng V."/>
            <person name="Sandor L."/>
            <person name="Barry K."/>
            <person name="Martinez A.T."/>
            <person name="Xiao Y."/>
            <person name="Gibbons J.G."/>
            <person name="Terashima K."/>
            <person name="Hibbett D.S."/>
            <person name="Grigoriev I.V."/>
        </authorList>
    </citation>
    <scope>NUCLEOTIDE SEQUENCE</scope>
    <source>
        <strain evidence="7">TFB9207</strain>
    </source>
</reference>
<comment type="caution">
    <text evidence="7">The sequence shown here is derived from an EMBL/GenBank/DDBJ whole genome shotgun (WGS) entry which is preliminary data.</text>
</comment>
<dbReference type="EMBL" id="MU806086">
    <property type="protein sequence ID" value="KAJ3840285.1"/>
    <property type="molecule type" value="Genomic_DNA"/>
</dbReference>
<evidence type="ECO:0000313" key="8">
    <source>
        <dbReference type="Proteomes" id="UP001163846"/>
    </source>
</evidence>
<keyword evidence="4 5" id="KW-0472">Membrane</keyword>
<keyword evidence="3 5" id="KW-1133">Transmembrane helix</keyword>
<feature type="transmembrane region" description="Helical" evidence="5">
    <location>
        <begin position="363"/>
        <end position="384"/>
    </location>
</feature>
<feature type="domain" description="EXS" evidence="6">
    <location>
        <begin position="199"/>
        <end position="452"/>
    </location>
</feature>
<dbReference type="PANTHER" id="PTHR10783:SF46">
    <property type="entry name" value="PROTEIN ERD1 HOMOLOG 2"/>
    <property type="match status" value="1"/>
</dbReference>
<feature type="transmembrane region" description="Helical" evidence="5">
    <location>
        <begin position="81"/>
        <end position="101"/>
    </location>
</feature>
<feature type="transmembrane region" description="Helical" evidence="5">
    <location>
        <begin position="12"/>
        <end position="34"/>
    </location>
</feature>
<name>A0AA38UGG6_9AGAR</name>
<gene>
    <name evidence="7" type="ORF">F5878DRAFT_533969</name>
</gene>
<accession>A0AA38UGG6</accession>
<proteinExistence type="predicted"/>
<dbReference type="Proteomes" id="UP001163846">
    <property type="component" value="Unassembled WGS sequence"/>
</dbReference>
<evidence type="ECO:0000256" key="4">
    <source>
        <dbReference type="ARBA" id="ARBA00023136"/>
    </source>
</evidence>
<evidence type="ECO:0000313" key="7">
    <source>
        <dbReference type="EMBL" id="KAJ3840285.1"/>
    </source>
</evidence>
<evidence type="ECO:0000256" key="5">
    <source>
        <dbReference type="SAM" id="Phobius"/>
    </source>
</evidence>
<dbReference type="GO" id="GO:0016020">
    <property type="term" value="C:membrane"/>
    <property type="evidence" value="ECO:0007669"/>
    <property type="project" value="UniProtKB-SubCell"/>
</dbReference>
<dbReference type="Pfam" id="PF03124">
    <property type="entry name" value="EXS"/>
    <property type="match status" value="1"/>
</dbReference>
<keyword evidence="2 5" id="KW-0812">Transmembrane</keyword>
<comment type="subcellular location">
    <subcellularLocation>
        <location evidence="1">Membrane</location>
        <topology evidence="1">Multi-pass membrane protein</topology>
    </subcellularLocation>
</comment>
<evidence type="ECO:0000256" key="2">
    <source>
        <dbReference type="ARBA" id="ARBA00022692"/>
    </source>
</evidence>
<dbReference type="AlphaFoldDB" id="A0AA38UGG6"/>
<feature type="transmembrane region" description="Helical" evidence="5">
    <location>
        <begin position="283"/>
        <end position="301"/>
    </location>
</feature>
<dbReference type="InterPro" id="IPR004342">
    <property type="entry name" value="EXS_C"/>
</dbReference>
<dbReference type="PROSITE" id="PS51380">
    <property type="entry name" value="EXS"/>
    <property type="match status" value="1"/>
</dbReference>
<evidence type="ECO:0000259" key="6">
    <source>
        <dbReference type="PROSITE" id="PS51380"/>
    </source>
</evidence>
<sequence length="464" mass="53144">MSEPDVDLEFGYSLSFPLPFRVFTLTALGILAWATNLHGLEYLGVDAVAALDLRVGDYHSPSQRFWTDSPRKADVTALYRNIYRIFITYSVWCLVSWTMFRSLSQGNPALIDIFGYIPALFALVTVLILFLPFDVLFKPERDKFIHAIRRCISPPPGAPVYFADVVFADVFTSFAKVLGDVFISLRMLLPGNSLLEPPHDHGWTRWIMPTIMSIPYLVRFRQCVIEWLSEDNTSRRPLANAVKYATAFPVMYLSAAQRLVVSDLINEKGKQAADEAWHGEHPLFRLWLLFAALNSLYSFWWDVTNDWGLEMLKPGSKPSGRPLPPRRLVLPHLHSGTALLGSHHPVEEVEEHVAYPFGLRPTLLYPLPVYPLLVFLNLILRLTWSIKLSSHLHSKSEGSIAIFLIEVAEIFRRWMWVFVRVEWEVIKKAREARITGRNSFSDTDEPDFEMITTPTMEHDSIIDP</sequence>
<protein>
    <submittedName>
        <fullName evidence="7">EXS family-domain-containing protein</fullName>
    </submittedName>
</protein>